<keyword evidence="8" id="KW-1185">Reference proteome</keyword>
<evidence type="ECO:0000256" key="5">
    <source>
        <dbReference type="SAM" id="MobiDB-lite"/>
    </source>
</evidence>
<evidence type="ECO:0000313" key="7">
    <source>
        <dbReference type="EMBL" id="EEU39914.1"/>
    </source>
</evidence>
<feature type="domain" description="RING-type" evidence="6">
    <location>
        <begin position="40"/>
        <end position="95"/>
    </location>
</feature>
<organism evidence="7 8">
    <name type="scientific">Fusarium vanettenii (strain ATCC MYA-4622 / CBS 123669 / FGSC 9596 / NRRL 45880 / 77-13-4)</name>
    <name type="common">Fusarium solani subsp. pisi</name>
    <dbReference type="NCBI Taxonomy" id="660122"/>
    <lineage>
        <taxon>Eukaryota</taxon>
        <taxon>Fungi</taxon>
        <taxon>Dikarya</taxon>
        <taxon>Ascomycota</taxon>
        <taxon>Pezizomycotina</taxon>
        <taxon>Sordariomycetes</taxon>
        <taxon>Hypocreomycetidae</taxon>
        <taxon>Hypocreales</taxon>
        <taxon>Nectriaceae</taxon>
        <taxon>Fusarium</taxon>
        <taxon>Fusarium solani species complex</taxon>
        <taxon>Fusarium vanettenii</taxon>
    </lineage>
</organism>
<dbReference type="Proteomes" id="UP000005206">
    <property type="component" value="Chromosome 4"/>
</dbReference>
<keyword evidence="3" id="KW-0862">Zinc</keyword>
<keyword evidence="1" id="KW-0479">Metal-binding</keyword>
<dbReference type="EMBL" id="GG698911">
    <property type="protein sequence ID" value="EEU39914.1"/>
    <property type="molecule type" value="Genomic_DNA"/>
</dbReference>
<feature type="compositionally biased region" description="Basic and acidic residues" evidence="5">
    <location>
        <begin position="226"/>
        <end position="237"/>
    </location>
</feature>
<feature type="compositionally biased region" description="Basic and acidic residues" evidence="5">
    <location>
        <begin position="465"/>
        <end position="476"/>
    </location>
</feature>
<dbReference type="Gene3D" id="3.30.40.10">
    <property type="entry name" value="Zinc/RING finger domain, C3HC4 (zinc finger)"/>
    <property type="match status" value="1"/>
</dbReference>
<evidence type="ECO:0000256" key="1">
    <source>
        <dbReference type="ARBA" id="ARBA00022723"/>
    </source>
</evidence>
<dbReference type="SMART" id="SM00184">
    <property type="entry name" value="RING"/>
    <property type="match status" value="1"/>
</dbReference>
<protein>
    <recommendedName>
        <fullName evidence="6">RING-type domain-containing protein</fullName>
    </recommendedName>
</protein>
<evidence type="ECO:0000259" key="6">
    <source>
        <dbReference type="PROSITE" id="PS50089"/>
    </source>
</evidence>
<feature type="compositionally biased region" description="Gly residues" evidence="5">
    <location>
        <begin position="432"/>
        <end position="441"/>
    </location>
</feature>
<evidence type="ECO:0000313" key="8">
    <source>
        <dbReference type="Proteomes" id="UP000005206"/>
    </source>
</evidence>
<dbReference type="Pfam" id="PF13445">
    <property type="entry name" value="zf-RING_UBOX"/>
    <property type="match status" value="1"/>
</dbReference>
<accession>C7Z802</accession>
<dbReference type="InterPro" id="IPR013083">
    <property type="entry name" value="Znf_RING/FYVE/PHD"/>
</dbReference>
<feature type="compositionally biased region" description="Basic and acidic residues" evidence="5">
    <location>
        <begin position="273"/>
        <end position="294"/>
    </location>
</feature>
<dbReference type="AlphaFoldDB" id="C7Z802"/>
<dbReference type="InterPro" id="IPR017907">
    <property type="entry name" value="Znf_RING_CS"/>
</dbReference>
<dbReference type="PROSITE" id="PS50089">
    <property type="entry name" value="ZF_RING_2"/>
    <property type="match status" value="1"/>
</dbReference>
<feature type="compositionally biased region" description="Basic and acidic residues" evidence="5">
    <location>
        <begin position="372"/>
        <end position="382"/>
    </location>
</feature>
<evidence type="ECO:0000256" key="2">
    <source>
        <dbReference type="ARBA" id="ARBA00022771"/>
    </source>
</evidence>
<dbReference type="PROSITE" id="PS00518">
    <property type="entry name" value="ZF_RING_1"/>
    <property type="match status" value="1"/>
</dbReference>
<dbReference type="KEGG" id="nhe:NECHADRAFT_79619"/>
<evidence type="ECO:0000256" key="3">
    <source>
        <dbReference type="ARBA" id="ARBA00022833"/>
    </source>
</evidence>
<feature type="compositionally biased region" description="Basic and acidic residues" evidence="5">
    <location>
        <begin position="306"/>
        <end position="323"/>
    </location>
</feature>
<dbReference type="STRING" id="660122.C7Z802"/>
<name>C7Z802_FUSV7</name>
<dbReference type="InterPro" id="IPR001841">
    <property type="entry name" value="Znf_RING"/>
</dbReference>
<feature type="compositionally biased region" description="Basic and acidic residues" evidence="5">
    <location>
        <begin position="348"/>
        <end position="361"/>
    </location>
</feature>
<feature type="region of interest" description="Disordered" evidence="5">
    <location>
        <begin position="226"/>
        <end position="485"/>
    </location>
</feature>
<dbReference type="InterPro" id="IPR027370">
    <property type="entry name" value="Znf-RING_euk"/>
</dbReference>
<dbReference type="VEuPathDB" id="FungiDB:NECHADRAFT_79619"/>
<feature type="compositionally biased region" description="Polar residues" evidence="5">
    <location>
        <begin position="422"/>
        <end position="431"/>
    </location>
</feature>
<dbReference type="eggNOG" id="ENOG502RQTI">
    <property type="taxonomic scope" value="Eukaryota"/>
</dbReference>
<dbReference type="GeneID" id="9672396"/>
<dbReference type="RefSeq" id="XP_003045627.1">
    <property type="nucleotide sequence ID" value="XM_003045581.1"/>
</dbReference>
<proteinExistence type="predicted"/>
<dbReference type="OrthoDB" id="654191at2759"/>
<reference evidence="7 8" key="1">
    <citation type="journal article" date="2009" name="PLoS Genet.">
        <title>The genome of Nectria haematococca: contribution of supernumerary chromosomes to gene expansion.</title>
        <authorList>
            <person name="Coleman J.J."/>
            <person name="Rounsley S.D."/>
            <person name="Rodriguez-Carres M."/>
            <person name="Kuo A."/>
            <person name="Wasmann C.C."/>
            <person name="Grimwood J."/>
            <person name="Schmutz J."/>
            <person name="Taga M."/>
            <person name="White G.J."/>
            <person name="Zhou S."/>
            <person name="Schwartz D.C."/>
            <person name="Freitag M."/>
            <person name="Ma L.J."/>
            <person name="Danchin E.G."/>
            <person name="Henrissat B."/>
            <person name="Coutinho P.M."/>
            <person name="Nelson D.R."/>
            <person name="Straney D."/>
            <person name="Napoli C.A."/>
            <person name="Barker B.M."/>
            <person name="Gribskov M."/>
            <person name="Rep M."/>
            <person name="Kroken S."/>
            <person name="Molnar I."/>
            <person name="Rensing C."/>
            <person name="Kennell J.C."/>
            <person name="Zamora J."/>
            <person name="Farman M.L."/>
            <person name="Selker E.U."/>
            <person name="Salamov A."/>
            <person name="Shapiro H."/>
            <person name="Pangilinan J."/>
            <person name="Lindquist E."/>
            <person name="Lamers C."/>
            <person name="Grigoriev I.V."/>
            <person name="Geiser D.M."/>
            <person name="Covert S.F."/>
            <person name="Temporini E."/>
            <person name="Vanetten H.D."/>
        </authorList>
    </citation>
    <scope>NUCLEOTIDE SEQUENCE [LARGE SCALE GENOMIC DNA]</scope>
    <source>
        <strain evidence="8">ATCC MYA-4622 / CBS 123669 / FGSC 9596 / NRRL 45880 / 77-13-4</strain>
    </source>
</reference>
<dbReference type="SUPFAM" id="SSF57850">
    <property type="entry name" value="RING/U-box"/>
    <property type="match status" value="1"/>
</dbReference>
<dbReference type="GO" id="GO:0008270">
    <property type="term" value="F:zinc ion binding"/>
    <property type="evidence" value="ECO:0007669"/>
    <property type="project" value="UniProtKB-KW"/>
</dbReference>
<evidence type="ECO:0000256" key="4">
    <source>
        <dbReference type="PROSITE-ProRule" id="PRU00175"/>
    </source>
</evidence>
<dbReference type="HOGENOM" id="CLU_498827_0_0_1"/>
<sequence>MPRSTMSSADGSEHYWPNIKNAILQNPAGQPSSQRMKPKCPICFHTFDITTFRRPSGNAPTCVVLFCGHVMCRECLKETEESGLGGEDKKCPCCRTALACRCGKASKTFTVPDANTGPNAVFNAPLTKPEVPNGNVQPKCHQCTASGEWLGRIDNGDWPREAETMEPGAVRFIYGTIDALESEGRPVTPGSVSSAFGSVTNDEYQMLSSHRDDFISQRRPELERENPWFGGHREAGGLDRYSSSSRHHERRREVNVDYQAPLDSPLSPAALARRSEFEERRRIHDRLPEERSLHEQLSGLSLGGEPRFDAFGRPQRNERRDRTQQLYDEPGFVEPRRRDAMGGMPDSGDFRDRGMGREPWQRDAGMANHGDFGGRETGRQTGRDAFSSAQYGRDTGNPYADQRRRETDNPYSGQRGRDFGNDTPQARNTGNPYGGTPSGGDAGRHVCRHHVPNTQRDANTGRYPDTPRPRILHPERVPGPPGSDHAELLATFETSPEAQRIFQEDMEQKARGRITQEELSDPAFIEWRKREAVVDLEWSMAYPSGR</sequence>
<gene>
    <name evidence="7" type="ORF">NECHADRAFT_79619</name>
</gene>
<dbReference type="InParanoid" id="C7Z802"/>
<keyword evidence="2 4" id="KW-0863">Zinc-finger</keyword>